<dbReference type="AlphaFoldDB" id="A0A7K1SER2"/>
<sequence>MDKKVTAIAGIALGAALAAGYGLYKYFGKKSAKSTSSGSGSDVSRNGLTHGFLGNSLIKSVNLYGGHSDNGLVGGGLTLSPPWQSH</sequence>
<dbReference type="EMBL" id="WPIN01000006">
    <property type="protein sequence ID" value="MVM32086.1"/>
    <property type="molecule type" value="Genomic_DNA"/>
</dbReference>
<accession>A0A7K1SER2</accession>
<reference evidence="1 2" key="1">
    <citation type="submission" date="2019-12" db="EMBL/GenBank/DDBJ databases">
        <title>Spirosoma sp. HMF4905 genome sequencing and assembly.</title>
        <authorList>
            <person name="Kang H."/>
            <person name="Cha I."/>
            <person name="Kim H."/>
            <person name="Joh K."/>
        </authorList>
    </citation>
    <scope>NUCLEOTIDE SEQUENCE [LARGE SCALE GENOMIC DNA]</scope>
    <source>
        <strain evidence="1 2">HMF4905</strain>
    </source>
</reference>
<name>A0A7K1SER2_9BACT</name>
<gene>
    <name evidence="1" type="ORF">GO755_18700</name>
</gene>
<protein>
    <submittedName>
        <fullName evidence="1">Uncharacterized protein</fullName>
    </submittedName>
</protein>
<proteinExistence type="predicted"/>
<organism evidence="1 2">
    <name type="scientific">Spirosoma arboris</name>
    <dbReference type="NCBI Taxonomy" id="2682092"/>
    <lineage>
        <taxon>Bacteria</taxon>
        <taxon>Pseudomonadati</taxon>
        <taxon>Bacteroidota</taxon>
        <taxon>Cytophagia</taxon>
        <taxon>Cytophagales</taxon>
        <taxon>Cytophagaceae</taxon>
        <taxon>Spirosoma</taxon>
    </lineage>
</organism>
<dbReference type="Proteomes" id="UP000436006">
    <property type="component" value="Unassembled WGS sequence"/>
</dbReference>
<evidence type="ECO:0000313" key="1">
    <source>
        <dbReference type="EMBL" id="MVM32086.1"/>
    </source>
</evidence>
<keyword evidence="2" id="KW-1185">Reference proteome</keyword>
<comment type="caution">
    <text evidence="1">The sequence shown here is derived from an EMBL/GenBank/DDBJ whole genome shotgun (WGS) entry which is preliminary data.</text>
</comment>
<evidence type="ECO:0000313" key="2">
    <source>
        <dbReference type="Proteomes" id="UP000436006"/>
    </source>
</evidence>